<dbReference type="GO" id="GO:0016491">
    <property type="term" value="F:oxidoreductase activity"/>
    <property type="evidence" value="ECO:0007669"/>
    <property type="project" value="TreeGrafter"/>
</dbReference>
<dbReference type="InterPro" id="IPR036291">
    <property type="entry name" value="NAD(P)-bd_dom_sf"/>
</dbReference>
<dbReference type="PANTHER" id="PTHR43544">
    <property type="entry name" value="SHORT-CHAIN DEHYDROGENASE/REDUCTASE"/>
    <property type="match status" value="1"/>
</dbReference>
<keyword evidence="3" id="KW-1185">Reference proteome</keyword>
<name>A0A6A6C555_ZASCE</name>
<accession>A0A6A6C555</accession>
<dbReference type="GO" id="GO:0019748">
    <property type="term" value="P:secondary metabolic process"/>
    <property type="evidence" value="ECO:0007669"/>
    <property type="project" value="TreeGrafter"/>
</dbReference>
<dbReference type="RefSeq" id="XP_033662942.1">
    <property type="nucleotide sequence ID" value="XM_033818221.1"/>
</dbReference>
<dbReference type="SUPFAM" id="SSF51735">
    <property type="entry name" value="NAD(P)-binding Rossmann-fold domains"/>
    <property type="match status" value="1"/>
</dbReference>
<evidence type="ECO:0000313" key="3">
    <source>
        <dbReference type="Proteomes" id="UP000799537"/>
    </source>
</evidence>
<dbReference type="Proteomes" id="UP000799537">
    <property type="component" value="Unassembled WGS sequence"/>
</dbReference>
<dbReference type="InterPro" id="IPR002347">
    <property type="entry name" value="SDR_fam"/>
</dbReference>
<protein>
    <recommendedName>
        <fullName evidence="4">NAD(P)-binding protein</fullName>
    </recommendedName>
</protein>
<dbReference type="GeneID" id="54571493"/>
<dbReference type="Gene3D" id="3.40.50.720">
    <property type="entry name" value="NAD(P)-binding Rossmann-like Domain"/>
    <property type="match status" value="1"/>
</dbReference>
<sequence>MSKTLVLITGGNNGLGYFACQQMAATGRYHILMGSRNLDKAQKAIESLAKDTSVSVDTKNIEPIKIDITSDESIYAAAKTVQEKYGYLDILMANAGIVAKQKEDSDSPSLRTLYQQQYDTNVFGTAITAEAFLPLLRKSKDPKGKRIAFTSSGLSSLKIARESEGQYSAKNFVIYRSTKTALNMVMLSYAKLLDEEGFVVSASDPGYCATDFNGHRGIKDPREGAKALIRAATDSKEKVHGWLVTEDEILPW</sequence>
<dbReference type="PANTHER" id="PTHR43544:SF32">
    <property type="entry name" value="CHAIN DEHYDROGENASE, PUTATIVE (AFU_ORTHOLOGUE AFUA_5G01530)-RELATED"/>
    <property type="match status" value="1"/>
</dbReference>
<proteinExistence type="inferred from homology"/>
<dbReference type="InterPro" id="IPR051468">
    <property type="entry name" value="Fungal_SecMetab_SDRs"/>
</dbReference>
<reference evidence="2" key="1">
    <citation type="journal article" date="2020" name="Stud. Mycol.">
        <title>101 Dothideomycetes genomes: a test case for predicting lifestyles and emergence of pathogens.</title>
        <authorList>
            <person name="Haridas S."/>
            <person name="Albert R."/>
            <person name="Binder M."/>
            <person name="Bloem J."/>
            <person name="Labutti K."/>
            <person name="Salamov A."/>
            <person name="Andreopoulos B."/>
            <person name="Baker S."/>
            <person name="Barry K."/>
            <person name="Bills G."/>
            <person name="Bluhm B."/>
            <person name="Cannon C."/>
            <person name="Castanera R."/>
            <person name="Culley D."/>
            <person name="Daum C."/>
            <person name="Ezra D."/>
            <person name="Gonzalez J."/>
            <person name="Henrissat B."/>
            <person name="Kuo A."/>
            <person name="Liang C."/>
            <person name="Lipzen A."/>
            <person name="Lutzoni F."/>
            <person name="Magnuson J."/>
            <person name="Mondo S."/>
            <person name="Nolan M."/>
            <person name="Ohm R."/>
            <person name="Pangilinan J."/>
            <person name="Park H.-J."/>
            <person name="Ramirez L."/>
            <person name="Alfaro M."/>
            <person name="Sun H."/>
            <person name="Tritt A."/>
            <person name="Yoshinaga Y."/>
            <person name="Zwiers L.-H."/>
            <person name="Turgeon B."/>
            <person name="Goodwin S."/>
            <person name="Spatafora J."/>
            <person name="Crous P."/>
            <person name="Grigoriev I."/>
        </authorList>
    </citation>
    <scope>NUCLEOTIDE SEQUENCE</scope>
    <source>
        <strain evidence="2">ATCC 36951</strain>
    </source>
</reference>
<dbReference type="Pfam" id="PF00106">
    <property type="entry name" value="adh_short"/>
    <property type="match status" value="1"/>
</dbReference>
<dbReference type="OrthoDB" id="191139at2759"/>
<gene>
    <name evidence="2" type="ORF">M409DRAFT_69289</name>
</gene>
<dbReference type="PRINTS" id="PR00081">
    <property type="entry name" value="GDHRDH"/>
</dbReference>
<dbReference type="EMBL" id="ML993615">
    <property type="protein sequence ID" value="KAF2162053.1"/>
    <property type="molecule type" value="Genomic_DNA"/>
</dbReference>
<evidence type="ECO:0000256" key="1">
    <source>
        <dbReference type="ARBA" id="ARBA00006484"/>
    </source>
</evidence>
<dbReference type="GO" id="GO:0005737">
    <property type="term" value="C:cytoplasm"/>
    <property type="evidence" value="ECO:0007669"/>
    <property type="project" value="TreeGrafter"/>
</dbReference>
<evidence type="ECO:0000313" key="2">
    <source>
        <dbReference type="EMBL" id="KAF2162053.1"/>
    </source>
</evidence>
<organism evidence="2 3">
    <name type="scientific">Zasmidium cellare ATCC 36951</name>
    <dbReference type="NCBI Taxonomy" id="1080233"/>
    <lineage>
        <taxon>Eukaryota</taxon>
        <taxon>Fungi</taxon>
        <taxon>Dikarya</taxon>
        <taxon>Ascomycota</taxon>
        <taxon>Pezizomycotina</taxon>
        <taxon>Dothideomycetes</taxon>
        <taxon>Dothideomycetidae</taxon>
        <taxon>Mycosphaerellales</taxon>
        <taxon>Mycosphaerellaceae</taxon>
        <taxon>Zasmidium</taxon>
    </lineage>
</organism>
<dbReference type="AlphaFoldDB" id="A0A6A6C555"/>
<evidence type="ECO:0008006" key="4">
    <source>
        <dbReference type="Google" id="ProtNLM"/>
    </source>
</evidence>
<comment type="similarity">
    <text evidence="1">Belongs to the short-chain dehydrogenases/reductases (SDR) family.</text>
</comment>